<organism evidence="2 3">
    <name type="scientific">Cercophora samala</name>
    <dbReference type="NCBI Taxonomy" id="330535"/>
    <lineage>
        <taxon>Eukaryota</taxon>
        <taxon>Fungi</taxon>
        <taxon>Dikarya</taxon>
        <taxon>Ascomycota</taxon>
        <taxon>Pezizomycotina</taxon>
        <taxon>Sordariomycetes</taxon>
        <taxon>Sordariomycetidae</taxon>
        <taxon>Sordariales</taxon>
        <taxon>Lasiosphaeriaceae</taxon>
        <taxon>Cercophora</taxon>
    </lineage>
</organism>
<keyword evidence="3" id="KW-1185">Reference proteome</keyword>
<keyword evidence="1" id="KW-0732">Signal</keyword>
<gene>
    <name evidence="2" type="ORF">QBC41DRAFT_65918</name>
</gene>
<protein>
    <recommendedName>
        <fullName evidence="4">Secreted protein</fullName>
    </recommendedName>
</protein>
<comment type="caution">
    <text evidence="2">The sequence shown here is derived from an EMBL/GenBank/DDBJ whole genome shotgun (WGS) entry which is preliminary data.</text>
</comment>
<dbReference type="EMBL" id="JAULSY010000027">
    <property type="protein sequence ID" value="KAK0670794.1"/>
    <property type="molecule type" value="Genomic_DNA"/>
</dbReference>
<sequence length="129" mass="13975">MVKTLLLLSITCVPPATFCCWKKVLSAPHTAQHSSLQLALPHVIDLDIVNEGVPRLTVSKLSRCLPDALAPSFPLSFLFCDAAATSAHDSLTTPALLALVAPLYISLSSCLFARSPALSTKRIHRERRQ</sequence>
<evidence type="ECO:0000313" key="2">
    <source>
        <dbReference type="EMBL" id="KAK0670794.1"/>
    </source>
</evidence>
<reference evidence="2" key="1">
    <citation type="submission" date="2023-06" db="EMBL/GenBank/DDBJ databases">
        <title>Genome-scale phylogeny and comparative genomics of the fungal order Sordariales.</title>
        <authorList>
            <consortium name="Lawrence Berkeley National Laboratory"/>
            <person name="Hensen N."/>
            <person name="Bonometti L."/>
            <person name="Westerberg I."/>
            <person name="Brannstrom I.O."/>
            <person name="Guillou S."/>
            <person name="Cros-Aarteil S."/>
            <person name="Calhoun S."/>
            <person name="Haridas S."/>
            <person name="Kuo A."/>
            <person name="Mondo S."/>
            <person name="Pangilinan J."/>
            <person name="Riley R."/>
            <person name="Labutti K."/>
            <person name="Andreopoulos B."/>
            <person name="Lipzen A."/>
            <person name="Chen C."/>
            <person name="Yanf M."/>
            <person name="Daum C."/>
            <person name="Ng V."/>
            <person name="Clum A."/>
            <person name="Steindorff A."/>
            <person name="Ohm R."/>
            <person name="Martin F."/>
            <person name="Silar P."/>
            <person name="Natvig D."/>
            <person name="Lalanne C."/>
            <person name="Gautier V."/>
            <person name="Ament-Velasquez S.L."/>
            <person name="Kruys A."/>
            <person name="Hutchinson M.I."/>
            <person name="Powell A.J."/>
            <person name="Barry K."/>
            <person name="Miller A.N."/>
            <person name="Grigoriev I.V."/>
            <person name="Debuchy R."/>
            <person name="Gladieux P."/>
            <person name="Thoren M.H."/>
            <person name="Johannesson H."/>
        </authorList>
    </citation>
    <scope>NUCLEOTIDE SEQUENCE</scope>
    <source>
        <strain evidence="2">CBS 307.81</strain>
    </source>
</reference>
<dbReference type="Proteomes" id="UP001174997">
    <property type="component" value="Unassembled WGS sequence"/>
</dbReference>
<feature type="signal peptide" evidence="1">
    <location>
        <begin position="1"/>
        <end position="26"/>
    </location>
</feature>
<proteinExistence type="predicted"/>
<dbReference type="AlphaFoldDB" id="A0AA39ZGZ5"/>
<evidence type="ECO:0000313" key="3">
    <source>
        <dbReference type="Proteomes" id="UP001174997"/>
    </source>
</evidence>
<evidence type="ECO:0008006" key="4">
    <source>
        <dbReference type="Google" id="ProtNLM"/>
    </source>
</evidence>
<evidence type="ECO:0000256" key="1">
    <source>
        <dbReference type="SAM" id="SignalP"/>
    </source>
</evidence>
<name>A0AA39ZGZ5_9PEZI</name>
<accession>A0AA39ZGZ5</accession>
<feature type="chain" id="PRO_5041389808" description="Secreted protein" evidence="1">
    <location>
        <begin position="27"/>
        <end position="129"/>
    </location>
</feature>